<keyword evidence="3 8" id="KW-0472">Membrane</keyword>
<dbReference type="PANTHER" id="PTHR30329">
    <property type="entry name" value="STATOR ELEMENT OF FLAGELLAR MOTOR COMPLEX"/>
    <property type="match status" value="1"/>
</dbReference>
<dbReference type="InterPro" id="IPR006690">
    <property type="entry name" value="OMPA-like_CS"/>
</dbReference>
<comment type="similarity">
    <text evidence="8">Belongs to the Pal lipoprotein family.</text>
</comment>
<evidence type="ECO:0000256" key="2">
    <source>
        <dbReference type="ARBA" id="ARBA00022729"/>
    </source>
</evidence>
<dbReference type="PROSITE" id="PS51257">
    <property type="entry name" value="PROKAR_LIPOPROTEIN"/>
    <property type="match status" value="1"/>
</dbReference>
<dbReference type="OrthoDB" id="9809164at2"/>
<dbReference type="PRINTS" id="PR01021">
    <property type="entry name" value="OMPADOMAIN"/>
</dbReference>
<keyword evidence="7" id="KW-0131">Cell cycle</keyword>
<evidence type="ECO:0000256" key="6">
    <source>
        <dbReference type="ARBA" id="ARBA00023288"/>
    </source>
</evidence>
<feature type="signal peptide" evidence="10">
    <location>
        <begin position="1"/>
        <end position="20"/>
    </location>
</feature>
<protein>
    <recommendedName>
        <fullName evidence="8">Peptidoglycan-associated lipoprotein</fullName>
        <shortName evidence="8">PAL</shortName>
    </recommendedName>
</protein>
<feature type="region of interest" description="Disordered" evidence="9">
    <location>
        <begin position="49"/>
        <end position="71"/>
    </location>
</feature>
<dbReference type="AlphaFoldDB" id="A0A1G6DQ74"/>
<dbReference type="InterPro" id="IPR014169">
    <property type="entry name" value="Pal_lipo_C"/>
</dbReference>
<dbReference type="PROSITE" id="PS01068">
    <property type="entry name" value="OMPA_1"/>
    <property type="match status" value="1"/>
</dbReference>
<evidence type="ECO:0000313" key="13">
    <source>
        <dbReference type="Proteomes" id="UP000198771"/>
    </source>
</evidence>
<dbReference type="STRING" id="617002.SAMN05660653_02307"/>
<reference evidence="12 13" key="1">
    <citation type="submission" date="2016-10" db="EMBL/GenBank/DDBJ databases">
        <authorList>
            <person name="de Groot N.N."/>
        </authorList>
    </citation>
    <scope>NUCLEOTIDE SEQUENCE [LARGE SCALE GENOMIC DNA]</scope>
    <source>
        <strain evidence="12 13">ASO4-2</strain>
    </source>
</reference>
<feature type="domain" description="OmpA-like" evidence="11">
    <location>
        <begin position="79"/>
        <end position="194"/>
    </location>
</feature>
<dbReference type="GO" id="GO:0009279">
    <property type="term" value="C:cell outer membrane"/>
    <property type="evidence" value="ECO:0007669"/>
    <property type="project" value="UniProtKB-SubCell"/>
</dbReference>
<evidence type="ECO:0000256" key="5">
    <source>
        <dbReference type="ARBA" id="ARBA00023237"/>
    </source>
</evidence>
<evidence type="ECO:0000256" key="8">
    <source>
        <dbReference type="HAMAP-Rule" id="MF_02204"/>
    </source>
</evidence>
<dbReference type="InterPro" id="IPR039001">
    <property type="entry name" value="Pal"/>
</dbReference>
<dbReference type="EMBL" id="FMXO01000013">
    <property type="protein sequence ID" value="SDB47271.1"/>
    <property type="molecule type" value="Genomic_DNA"/>
</dbReference>
<feature type="chain" id="PRO_5011477628" description="Peptidoglycan-associated lipoprotein" evidence="10">
    <location>
        <begin position="21"/>
        <end position="194"/>
    </location>
</feature>
<dbReference type="HAMAP" id="MF_02204">
    <property type="entry name" value="Pal"/>
    <property type="match status" value="1"/>
</dbReference>
<gene>
    <name evidence="8" type="primary">pal</name>
    <name evidence="12" type="ORF">SAMN05660653_02307</name>
</gene>
<keyword evidence="6 8" id="KW-0449">Lipoprotein</keyword>
<dbReference type="PROSITE" id="PS51123">
    <property type="entry name" value="OMPA_2"/>
    <property type="match status" value="1"/>
</dbReference>
<dbReference type="Gene3D" id="3.30.1330.60">
    <property type="entry name" value="OmpA-like domain"/>
    <property type="match status" value="1"/>
</dbReference>
<evidence type="ECO:0000313" key="12">
    <source>
        <dbReference type="EMBL" id="SDB47271.1"/>
    </source>
</evidence>
<dbReference type="InterPro" id="IPR050330">
    <property type="entry name" value="Bact_OuterMem_StrucFunc"/>
</dbReference>
<keyword evidence="13" id="KW-1185">Reference proteome</keyword>
<name>A0A1G6DQ74_9BACT</name>
<dbReference type="InterPro" id="IPR036737">
    <property type="entry name" value="OmpA-like_sf"/>
</dbReference>
<dbReference type="GO" id="GO:0051301">
    <property type="term" value="P:cell division"/>
    <property type="evidence" value="ECO:0007669"/>
    <property type="project" value="UniProtKB-KW"/>
</dbReference>
<keyword evidence="1" id="KW-0132">Cell division</keyword>
<keyword evidence="2 8" id="KW-0732">Signal</keyword>
<keyword evidence="5 8" id="KW-0998">Cell outer membrane</keyword>
<evidence type="ECO:0000256" key="9">
    <source>
        <dbReference type="SAM" id="MobiDB-lite"/>
    </source>
</evidence>
<evidence type="ECO:0000256" key="4">
    <source>
        <dbReference type="ARBA" id="ARBA00023139"/>
    </source>
</evidence>
<evidence type="ECO:0000256" key="10">
    <source>
        <dbReference type="SAM" id="SignalP"/>
    </source>
</evidence>
<proteinExistence type="inferred from homology"/>
<comment type="subcellular location">
    <subcellularLocation>
        <location evidence="8">Cell outer membrane</location>
        <topology evidence="8">Lipid-anchor</topology>
    </subcellularLocation>
</comment>
<dbReference type="PANTHER" id="PTHR30329:SF21">
    <property type="entry name" value="LIPOPROTEIN YIAD-RELATED"/>
    <property type="match status" value="1"/>
</dbReference>
<evidence type="ECO:0000256" key="7">
    <source>
        <dbReference type="ARBA" id="ARBA00023306"/>
    </source>
</evidence>
<dbReference type="Proteomes" id="UP000198771">
    <property type="component" value="Unassembled WGS sequence"/>
</dbReference>
<dbReference type="InterPro" id="IPR006664">
    <property type="entry name" value="OMP_bac"/>
</dbReference>
<dbReference type="InterPro" id="IPR006665">
    <property type="entry name" value="OmpA-like"/>
</dbReference>
<organism evidence="12 13">
    <name type="scientific">Desulfonatronum thiosulfatophilum</name>
    <dbReference type="NCBI Taxonomy" id="617002"/>
    <lineage>
        <taxon>Bacteria</taxon>
        <taxon>Pseudomonadati</taxon>
        <taxon>Thermodesulfobacteriota</taxon>
        <taxon>Desulfovibrionia</taxon>
        <taxon>Desulfovibrionales</taxon>
        <taxon>Desulfonatronaceae</taxon>
        <taxon>Desulfonatronum</taxon>
    </lineage>
</organism>
<dbReference type="NCBIfam" id="TIGR02802">
    <property type="entry name" value="Pal_lipo"/>
    <property type="match status" value="1"/>
</dbReference>
<evidence type="ECO:0000256" key="3">
    <source>
        <dbReference type="ARBA" id="ARBA00023136"/>
    </source>
</evidence>
<dbReference type="CDD" id="cd07185">
    <property type="entry name" value="OmpA_C-like"/>
    <property type="match status" value="1"/>
</dbReference>
<evidence type="ECO:0000259" key="11">
    <source>
        <dbReference type="PROSITE" id="PS51123"/>
    </source>
</evidence>
<dbReference type="RefSeq" id="WP_092121714.1">
    <property type="nucleotide sequence ID" value="NZ_FMXO01000013.1"/>
</dbReference>
<dbReference type="SUPFAM" id="SSF103088">
    <property type="entry name" value="OmpA-like"/>
    <property type="match status" value="1"/>
</dbReference>
<evidence type="ECO:0000256" key="1">
    <source>
        <dbReference type="ARBA" id="ARBA00022618"/>
    </source>
</evidence>
<accession>A0A1G6DQ74</accession>
<dbReference type="Pfam" id="PF00691">
    <property type="entry name" value="OmpA"/>
    <property type="match status" value="1"/>
</dbReference>
<sequence length="194" mass="22458">MRWNWVVVCVLMLAMLAAFSSGCAKKQVDSTPVGVTAIDAERAAEEARLREETRLREQQLEEERLSRERNEQQRARMSQMAEMITANMIHFAYDSYELRPDAREILQTKSELLKQNQEIRLLIEGHTDERGTSEYNLALGERRARAAYEFLVLLGVSPNRLQIVSYGKERPLNPASNETAWAQNRRAQFRLLDM</sequence>
<keyword evidence="4 8" id="KW-0564">Palmitate</keyword>